<comment type="catalytic activity">
    <reaction evidence="1">
        <text>ATP-independent breakage of single-stranded DNA, followed by passage and rejoining.</text>
        <dbReference type="EC" id="5.6.2.1"/>
    </reaction>
</comment>
<protein>
    <recommendedName>
        <fullName evidence="3">DNA topoisomerase</fullName>
        <ecNumber evidence="3">5.6.2.1</ecNumber>
    </recommendedName>
</protein>
<dbReference type="GO" id="GO:0003677">
    <property type="term" value="F:DNA binding"/>
    <property type="evidence" value="ECO:0007669"/>
    <property type="project" value="UniProtKB-KW"/>
</dbReference>
<dbReference type="InterPro" id="IPR035447">
    <property type="entry name" value="DNA_topo_I_N_sf"/>
</dbReference>
<dbReference type="Gene3D" id="1.10.132.120">
    <property type="match status" value="1"/>
</dbReference>
<dbReference type="OrthoDB" id="9778962at2"/>
<dbReference type="GO" id="GO:0006265">
    <property type="term" value="P:DNA topological change"/>
    <property type="evidence" value="ECO:0007669"/>
    <property type="project" value="InterPro"/>
</dbReference>
<dbReference type="GO" id="GO:0003917">
    <property type="term" value="F:DNA topoisomerase type I (single strand cut, ATP-independent) activity"/>
    <property type="evidence" value="ECO:0007669"/>
    <property type="project" value="UniProtKB-EC"/>
</dbReference>
<dbReference type="Proteomes" id="UP000190961">
    <property type="component" value="Unassembled WGS sequence"/>
</dbReference>
<evidence type="ECO:0000256" key="6">
    <source>
        <dbReference type="ARBA" id="ARBA00023235"/>
    </source>
</evidence>
<gene>
    <name evidence="9" type="ORF">SAMN05660236_2935</name>
</gene>
<dbReference type="PRINTS" id="PR00416">
    <property type="entry name" value="EUTPISMRASEI"/>
</dbReference>
<dbReference type="Pfam" id="PF01028">
    <property type="entry name" value="Topoisom_I"/>
    <property type="match status" value="1"/>
</dbReference>
<dbReference type="Gene3D" id="3.30.66.10">
    <property type="entry name" value="DNA topoisomerase I domain"/>
    <property type="match status" value="1"/>
</dbReference>
<name>A0A1T5LC06_9BACT</name>
<keyword evidence="10" id="KW-1185">Reference proteome</keyword>
<keyword evidence="6 9" id="KW-0413">Isomerase</keyword>
<sequence>MNNNTLNIALTHKEFIRLDRNYEKAAQAASLKYVTDSSTGIVRIRKGTGYIYLLDRKPLRSKRELERIKKLAIPPSWSDVWICTDEAGHIQATGFDLRHRKQYRYHPLWTALRNETKFHRLYEFGKALPTLRLKLEEDLNRKDLCEERVIATVIALMERTYIRVGNDGYEKLYGSYGLTTLKDKHVAIDGSKLEFSFKGKKGIFHKVSLQNKRLAKIVKQCREIPGKELFQYYDANGLRRSIDSGMVNGYIQRVTGFEFTAKDFRTWAGSLHFLRELKSLGEVSSDTESKRNILSALDAVSRKLGNTRTVCRKYYVHPALIKLYEERNLKRYLDELDAIEVTDGQSDLTIDEKVLMKILKALL</sequence>
<keyword evidence="5" id="KW-0238">DNA-binding</keyword>
<evidence type="ECO:0000259" key="8">
    <source>
        <dbReference type="Pfam" id="PF21338"/>
    </source>
</evidence>
<evidence type="ECO:0000256" key="5">
    <source>
        <dbReference type="ARBA" id="ARBA00023125"/>
    </source>
</evidence>
<evidence type="ECO:0000256" key="3">
    <source>
        <dbReference type="ARBA" id="ARBA00012891"/>
    </source>
</evidence>
<dbReference type="InterPro" id="IPR014711">
    <property type="entry name" value="TopoI_cat_a-hlx-sub_euk"/>
</dbReference>
<reference evidence="9 10" key="1">
    <citation type="submission" date="2017-02" db="EMBL/GenBank/DDBJ databases">
        <authorList>
            <person name="Peterson S.W."/>
        </authorList>
    </citation>
    <scope>NUCLEOTIDE SEQUENCE [LARGE SCALE GENOMIC DNA]</scope>
    <source>
        <strain evidence="9 10">DSM 25262</strain>
    </source>
</reference>
<proteinExistence type="inferred from homology"/>
<evidence type="ECO:0000256" key="4">
    <source>
        <dbReference type="ARBA" id="ARBA00023029"/>
    </source>
</evidence>
<dbReference type="InterPro" id="IPR011010">
    <property type="entry name" value="DNA_brk_join_enz"/>
</dbReference>
<dbReference type="Gene3D" id="3.90.15.10">
    <property type="entry name" value="Topoisomerase I, Chain A, domain 3"/>
    <property type="match status" value="1"/>
</dbReference>
<evidence type="ECO:0000256" key="1">
    <source>
        <dbReference type="ARBA" id="ARBA00000213"/>
    </source>
</evidence>
<evidence type="ECO:0000259" key="7">
    <source>
        <dbReference type="Pfam" id="PF01028"/>
    </source>
</evidence>
<evidence type="ECO:0000313" key="10">
    <source>
        <dbReference type="Proteomes" id="UP000190961"/>
    </source>
</evidence>
<dbReference type="InterPro" id="IPR001631">
    <property type="entry name" value="TopoI"/>
</dbReference>
<organism evidence="9 10">
    <name type="scientific">Ohtaekwangia koreensis</name>
    <dbReference type="NCBI Taxonomy" id="688867"/>
    <lineage>
        <taxon>Bacteria</taxon>
        <taxon>Pseudomonadati</taxon>
        <taxon>Bacteroidota</taxon>
        <taxon>Cytophagia</taxon>
        <taxon>Cytophagales</taxon>
        <taxon>Fulvivirgaceae</taxon>
        <taxon>Ohtaekwangia</taxon>
    </lineage>
</organism>
<dbReference type="Pfam" id="PF21338">
    <property type="entry name" value="Top1B_N_bact"/>
    <property type="match status" value="1"/>
</dbReference>
<dbReference type="AlphaFoldDB" id="A0A1T5LC06"/>
<dbReference type="PROSITE" id="PS52038">
    <property type="entry name" value="TOPO_IB_2"/>
    <property type="match status" value="1"/>
</dbReference>
<dbReference type="EC" id="5.6.2.1" evidence="3"/>
<dbReference type="STRING" id="688867.SAMN05660236_2935"/>
<feature type="domain" description="DNA topoisomerase IB N-terminal" evidence="8">
    <location>
        <begin position="55"/>
        <end position="96"/>
    </location>
</feature>
<dbReference type="InterPro" id="IPR013500">
    <property type="entry name" value="TopoI_cat_euk"/>
</dbReference>
<dbReference type="SUPFAM" id="SSF55869">
    <property type="entry name" value="DNA topoisomerase I domain"/>
    <property type="match status" value="1"/>
</dbReference>
<keyword evidence="4" id="KW-0799">Topoisomerase</keyword>
<dbReference type="RefSeq" id="WP_079687504.1">
    <property type="nucleotide sequence ID" value="NZ_FUZU01000002.1"/>
</dbReference>
<dbReference type="EMBL" id="FUZU01000002">
    <property type="protein sequence ID" value="SKC73503.1"/>
    <property type="molecule type" value="Genomic_DNA"/>
</dbReference>
<evidence type="ECO:0000256" key="2">
    <source>
        <dbReference type="ARBA" id="ARBA00006645"/>
    </source>
</evidence>
<feature type="domain" description="DNA topoisomerase I catalytic core eukaryotic-type" evidence="7">
    <location>
        <begin position="113"/>
        <end position="326"/>
    </location>
</feature>
<dbReference type="InterPro" id="IPR049331">
    <property type="entry name" value="Top1B_N_bact"/>
</dbReference>
<dbReference type="SUPFAM" id="SSF56349">
    <property type="entry name" value="DNA breaking-rejoining enzymes"/>
    <property type="match status" value="1"/>
</dbReference>
<accession>A0A1T5LC06</accession>
<comment type="similarity">
    <text evidence="2">Belongs to the type IB topoisomerase family.</text>
</comment>
<evidence type="ECO:0000313" key="9">
    <source>
        <dbReference type="EMBL" id="SKC73503.1"/>
    </source>
</evidence>